<sequence length="361" mass="39147">MASVSHKEFDANTEGVEVAKAFADGIRGKTVLVTGGNRHGLGFSAAHALASQSPAQIILTGRSVPRIQECVDALKEEFPKVVYKILQVDLSAQDSVRAAAAEVLAWDDVPSINLIINSAGVMGVQERTITKDGIELTFATNHIGHWLLSCLLMPKLVKAAENSPKGATRIVNISSGSPYRATMRWSDINFNKLNKDLPQDEQPHYQVLEGWGYKDAQEVAYIPLDSYNRSKVANVLFGIGANKRLFEKHGILTLAVHPGVIQTDLARNFPKETLDALDTMRQNKIYTYKSFGAGSSTALVAALDPGLAKGVGESHEGAENWGAFLDDCQITGKAMPLAVSSSEAEKLWELSEQLVGQNFGW</sequence>
<dbReference type="PRINTS" id="PR00081">
    <property type="entry name" value="GDHRDH"/>
</dbReference>
<protein>
    <submittedName>
        <fullName evidence="3">NAD(P)-binding domain protein</fullName>
    </submittedName>
</protein>
<gene>
    <name evidence="3" type="ORF">AAL_08213</name>
</gene>
<dbReference type="OrthoDB" id="191139at2759"/>
<organism evidence="3 4">
    <name type="scientific">Moelleriella libera RCEF 2490</name>
    <dbReference type="NCBI Taxonomy" id="1081109"/>
    <lineage>
        <taxon>Eukaryota</taxon>
        <taxon>Fungi</taxon>
        <taxon>Dikarya</taxon>
        <taxon>Ascomycota</taxon>
        <taxon>Pezizomycotina</taxon>
        <taxon>Sordariomycetes</taxon>
        <taxon>Hypocreomycetidae</taxon>
        <taxon>Hypocreales</taxon>
        <taxon>Clavicipitaceae</taxon>
        <taxon>Moelleriella</taxon>
    </lineage>
</organism>
<dbReference type="AlphaFoldDB" id="A0A167VVD9"/>
<reference evidence="3 4" key="1">
    <citation type="journal article" date="2016" name="Genome Biol. Evol.">
        <title>Divergent and convergent evolution of fungal pathogenicity.</title>
        <authorList>
            <person name="Shang Y."/>
            <person name="Xiao G."/>
            <person name="Zheng P."/>
            <person name="Cen K."/>
            <person name="Zhan S."/>
            <person name="Wang C."/>
        </authorList>
    </citation>
    <scope>NUCLEOTIDE SEQUENCE [LARGE SCALE GENOMIC DNA]</scope>
    <source>
        <strain evidence="3 4">RCEF 2490</strain>
    </source>
</reference>
<comment type="similarity">
    <text evidence="1">Belongs to the short-chain dehydrogenases/reductases (SDR) family.</text>
</comment>
<evidence type="ECO:0000256" key="2">
    <source>
        <dbReference type="ARBA" id="ARBA00023002"/>
    </source>
</evidence>
<keyword evidence="4" id="KW-1185">Reference proteome</keyword>
<evidence type="ECO:0000256" key="1">
    <source>
        <dbReference type="ARBA" id="ARBA00006484"/>
    </source>
</evidence>
<accession>A0A167VVD9</accession>
<dbReference type="InterPro" id="IPR002347">
    <property type="entry name" value="SDR_fam"/>
</dbReference>
<dbReference type="STRING" id="1081109.A0A167VVD9"/>
<evidence type="ECO:0000313" key="3">
    <source>
        <dbReference type="EMBL" id="KZZ88058.1"/>
    </source>
</evidence>
<dbReference type="Gene3D" id="3.40.50.720">
    <property type="entry name" value="NAD(P)-binding Rossmann-like Domain"/>
    <property type="match status" value="1"/>
</dbReference>
<evidence type="ECO:0000313" key="4">
    <source>
        <dbReference type="Proteomes" id="UP000078544"/>
    </source>
</evidence>
<comment type="caution">
    <text evidence="3">The sequence shown here is derived from an EMBL/GenBank/DDBJ whole genome shotgun (WGS) entry which is preliminary data.</text>
</comment>
<proteinExistence type="inferred from homology"/>
<keyword evidence="2" id="KW-0560">Oxidoreductase</keyword>
<dbReference type="PANTHER" id="PTHR24320">
    <property type="entry name" value="RETINOL DEHYDROGENASE"/>
    <property type="match status" value="1"/>
</dbReference>
<dbReference type="GO" id="GO:0016491">
    <property type="term" value="F:oxidoreductase activity"/>
    <property type="evidence" value="ECO:0007669"/>
    <property type="project" value="UniProtKB-KW"/>
</dbReference>
<dbReference type="EMBL" id="AZGY01000032">
    <property type="protein sequence ID" value="KZZ88058.1"/>
    <property type="molecule type" value="Genomic_DNA"/>
</dbReference>
<dbReference type="Proteomes" id="UP000078544">
    <property type="component" value="Unassembled WGS sequence"/>
</dbReference>
<dbReference type="Pfam" id="PF00106">
    <property type="entry name" value="adh_short"/>
    <property type="match status" value="1"/>
</dbReference>
<dbReference type="PANTHER" id="PTHR24320:SF283">
    <property type="entry name" value="RETINOL DEHYDROGENASE 11"/>
    <property type="match status" value="1"/>
</dbReference>
<dbReference type="SUPFAM" id="SSF51735">
    <property type="entry name" value="NAD(P)-binding Rossmann-fold domains"/>
    <property type="match status" value="1"/>
</dbReference>
<dbReference type="InterPro" id="IPR036291">
    <property type="entry name" value="NAD(P)-bd_dom_sf"/>
</dbReference>
<name>A0A167VVD9_9HYPO</name>